<dbReference type="HOGENOM" id="CLU_3009072_0_0_5"/>
<dbReference type="Proteomes" id="UP000031643">
    <property type="component" value="Chromosome"/>
</dbReference>
<feature type="region of interest" description="Disordered" evidence="1">
    <location>
        <begin position="1"/>
        <end position="56"/>
    </location>
</feature>
<protein>
    <submittedName>
        <fullName evidence="2">Uncharacterized protein</fullName>
    </submittedName>
</protein>
<name>A0A0A8K7F9_9HYPH</name>
<sequence>MAKPNYNFQKAERERAKHLKKQEKLKRLEEETAKRQAERSGETDPDSHAPTDAGEP</sequence>
<reference evidence="2 3" key="1">
    <citation type="submission" date="2014-09" db="EMBL/GenBank/DDBJ databases">
        <title>Genome sequencing of Methyloceanibacter caenitepidi Gela4.</title>
        <authorList>
            <person name="Takeuchi M."/>
            <person name="Susumu S."/>
            <person name="Kamagata Y."/>
            <person name="Oshima K."/>
            <person name="Hattori M."/>
            <person name="Iwasaki W."/>
        </authorList>
    </citation>
    <scope>NUCLEOTIDE SEQUENCE [LARGE SCALE GENOMIC DNA]</scope>
    <source>
        <strain evidence="2 3">Gela4</strain>
    </source>
</reference>
<feature type="compositionally biased region" description="Basic and acidic residues" evidence="1">
    <location>
        <begin position="25"/>
        <end position="49"/>
    </location>
</feature>
<proteinExistence type="predicted"/>
<dbReference type="KEGG" id="mcg:GL4_3035"/>
<dbReference type="AlphaFoldDB" id="A0A0A8K7F9"/>
<gene>
    <name evidence="2" type="ORF">GL4_3035</name>
</gene>
<evidence type="ECO:0000313" key="3">
    <source>
        <dbReference type="Proteomes" id="UP000031643"/>
    </source>
</evidence>
<dbReference type="EMBL" id="AP014648">
    <property type="protein sequence ID" value="BAQ18467.1"/>
    <property type="molecule type" value="Genomic_DNA"/>
</dbReference>
<dbReference type="RefSeq" id="WP_172653376.1">
    <property type="nucleotide sequence ID" value="NZ_AP014648.1"/>
</dbReference>
<evidence type="ECO:0000256" key="1">
    <source>
        <dbReference type="SAM" id="MobiDB-lite"/>
    </source>
</evidence>
<accession>A0A0A8K7F9</accession>
<keyword evidence="3" id="KW-1185">Reference proteome</keyword>
<evidence type="ECO:0000313" key="2">
    <source>
        <dbReference type="EMBL" id="BAQ18467.1"/>
    </source>
</evidence>
<dbReference type="STRING" id="1384459.GL4_3035"/>
<organism evidence="2 3">
    <name type="scientific">Methyloceanibacter caenitepidi</name>
    <dbReference type="NCBI Taxonomy" id="1384459"/>
    <lineage>
        <taxon>Bacteria</taxon>
        <taxon>Pseudomonadati</taxon>
        <taxon>Pseudomonadota</taxon>
        <taxon>Alphaproteobacteria</taxon>
        <taxon>Hyphomicrobiales</taxon>
        <taxon>Hyphomicrobiaceae</taxon>
        <taxon>Methyloceanibacter</taxon>
    </lineage>
</organism>